<dbReference type="HAMAP" id="MF_00797">
    <property type="entry name" value="UPF0335"/>
    <property type="match status" value="1"/>
</dbReference>
<accession>A0ABW5BG65</accession>
<dbReference type="Pfam" id="PF10073">
    <property type="entry name" value="GapR_DNA-bd"/>
    <property type="match status" value="1"/>
</dbReference>
<dbReference type="InterPro" id="IPR018753">
    <property type="entry name" value="GapR-like"/>
</dbReference>
<protein>
    <recommendedName>
        <fullName evidence="1">UPF0335 protein ACFSKO_00950</fullName>
    </recommendedName>
</protein>
<dbReference type="NCBIfam" id="NF010247">
    <property type="entry name" value="PRK13694.1"/>
    <property type="match status" value="1"/>
</dbReference>
<evidence type="ECO:0000256" key="3">
    <source>
        <dbReference type="SAM" id="MobiDB-lite"/>
    </source>
</evidence>
<feature type="compositionally biased region" description="Basic and acidic residues" evidence="3">
    <location>
        <begin position="16"/>
        <end position="31"/>
    </location>
</feature>
<organism evidence="5 6">
    <name type="scientific">Kiloniella antarctica</name>
    <dbReference type="NCBI Taxonomy" id="1550907"/>
    <lineage>
        <taxon>Bacteria</taxon>
        <taxon>Pseudomonadati</taxon>
        <taxon>Pseudomonadota</taxon>
        <taxon>Alphaproteobacteria</taxon>
        <taxon>Rhodospirillales</taxon>
        <taxon>Kiloniellaceae</taxon>
        <taxon>Kiloniella</taxon>
    </lineage>
</organism>
<reference evidence="6" key="1">
    <citation type="journal article" date="2019" name="Int. J. Syst. Evol. Microbiol.">
        <title>The Global Catalogue of Microorganisms (GCM) 10K type strain sequencing project: providing services to taxonomists for standard genome sequencing and annotation.</title>
        <authorList>
            <consortium name="The Broad Institute Genomics Platform"/>
            <consortium name="The Broad Institute Genome Sequencing Center for Infectious Disease"/>
            <person name="Wu L."/>
            <person name="Ma J."/>
        </authorList>
    </citation>
    <scope>NUCLEOTIDE SEQUENCE [LARGE SCALE GENOMIC DNA]</scope>
    <source>
        <strain evidence="6">CGMCC 4.7192</strain>
    </source>
</reference>
<proteinExistence type="inferred from homology"/>
<evidence type="ECO:0000313" key="6">
    <source>
        <dbReference type="Proteomes" id="UP001597294"/>
    </source>
</evidence>
<feature type="domain" description="GapR-like DNA-binding" evidence="4">
    <location>
        <begin position="43"/>
        <end position="114"/>
    </location>
</feature>
<dbReference type="InterPro" id="IPR046367">
    <property type="entry name" value="GapR-like_DNA-bd"/>
</dbReference>
<keyword evidence="2" id="KW-0175">Coiled coil</keyword>
<evidence type="ECO:0000256" key="2">
    <source>
        <dbReference type="SAM" id="Coils"/>
    </source>
</evidence>
<evidence type="ECO:0000313" key="5">
    <source>
        <dbReference type="EMBL" id="MFD2204156.1"/>
    </source>
</evidence>
<gene>
    <name evidence="5" type="ORF">ACFSKO_00950</name>
</gene>
<evidence type="ECO:0000256" key="1">
    <source>
        <dbReference type="HAMAP-Rule" id="MF_00797"/>
    </source>
</evidence>
<feature type="compositionally biased region" description="Acidic residues" evidence="3">
    <location>
        <begin position="1"/>
        <end position="13"/>
    </location>
</feature>
<dbReference type="EMBL" id="JBHUII010000001">
    <property type="protein sequence ID" value="MFD2204156.1"/>
    <property type="molecule type" value="Genomic_DNA"/>
</dbReference>
<sequence length="116" mass="13258">MDDFDAGYDDATSDETVSHETLDAEMDKPKLDPIPGGEINGVTADRLRGFIERVERLEEEKKAIADDIKEIYSEAKSLGFDTKIMRKIVSLRKIEQQERLEQEELIDVYKHALGMI</sequence>
<feature type="region of interest" description="Disordered" evidence="3">
    <location>
        <begin position="1"/>
        <end position="39"/>
    </location>
</feature>
<comment type="caution">
    <text evidence="5">The sequence shown here is derived from an EMBL/GenBank/DDBJ whole genome shotgun (WGS) entry which is preliminary data.</text>
</comment>
<comment type="similarity">
    <text evidence="1">Belongs to the UPF0335 family.</text>
</comment>
<feature type="coiled-coil region" evidence="2">
    <location>
        <begin position="47"/>
        <end position="74"/>
    </location>
</feature>
<dbReference type="Proteomes" id="UP001597294">
    <property type="component" value="Unassembled WGS sequence"/>
</dbReference>
<keyword evidence="6" id="KW-1185">Reference proteome</keyword>
<dbReference type="RefSeq" id="WP_380247445.1">
    <property type="nucleotide sequence ID" value="NZ_JBHUII010000001.1"/>
</dbReference>
<evidence type="ECO:0000259" key="4">
    <source>
        <dbReference type="Pfam" id="PF10073"/>
    </source>
</evidence>
<name>A0ABW5BG65_9PROT</name>